<keyword evidence="6" id="KW-1015">Disulfide bond</keyword>
<keyword evidence="5 7" id="KW-0732">Signal</keyword>
<dbReference type="InterPro" id="IPR036686">
    <property type="entry name" value="Class_II_Hydrophobin_sf"/>
</dbReference>
<dbReference type="AlphaFoldDB" id="A0A162JX07"/>
<dbReference type="PANTHER" id="PTHR42341">
    <property type="entry name" value="HYDROPHOBIN"/>
    <property type="match status" value="1"/>
</dbReference>
<feature type="chain" id="PRO_5012610631" evidence="7">
    <location>
        <begin position="16"/>
        <end position="95"/>
    </location>
</feature>
<dbReference type="Pfam" id="PF06766">
    <property type="entry name" value="Hydrophobin_2"/>
    <property type="match status" value="1"/>
</dbReference>
<comment type="similarity">
    <text evidence="2">Belongs to the cerato-ulmin hydrophobin family.</text>
</comment>
<dbReference type="SUPFAM" id="SSF101751">
    <property type="entry name" value="Hydrophobin II, HfbII"/>
    <property type="match status" value="1"/>
</dbReference>
<evidence type="ECO:0000256" key="2">
    <source>
        <dbReference type="ARBA" id="ARBA00009576"/>
    </source>
</evidence>
<evidence type="ECO:0000313" key="8">
    <source>
        <dbReference type="EMBL" id="OAA74842.1"/>
    </source>
</evidence>
<protein>
    <submittedName>
        <fullName evidence="8">Hydrophobin 2</fullName>
    </submittedName>
</protein>
<evidence type="ECO:0000256" key="4">
    <source>
        <dbReference type="ARBA" id="ARBA00022525"/>
    </source>
</evidence>
<evidence type="ECO:0000256" key="6">
    <source>
        <dbReference type="ARBA" id="ARBA00023157"/>
    </source>
</evidence>
<evidence type="ECO:0000256" key="1">
    <source>
        <dbReference type="ARBA" id="ARBA00004191"/>
    </source>
</evidence>
<evidence type="ECO:0000256" key="5">
    <source>
        <dbReference type="ARBA" id="ARBA00022729"/>
    </source>
</evidence>
<dbReference type="EMBL" id="AZHF01000005">
    <property type="protein sequence ID" value="OAA74842.1"/>
    <property type="molecule type" value="Genomic_DNA"/>
</dbReference>
<sequence>MKFFATATLVSMASAAVIQPLETRSYNPCSGLTSEPLCCGTSVDGVLELDCTAPGANPDSGPAFRDSCAEVGKAPGCCLLGLAGLALICNPPAGV</sequence>
<proteinExistence type="inferred from homology"/>
<evidence type="ECO:0000256" key="3">
    <source>
        <dbReference type="ARBA" id="ARBA00022512"/>
    </source>
</evidence>
<comment type="subcellular location">
    <subcellularLocation>
        <location evidence="1">Secreted</location>
        <location evidence="1">Cell wall</location>
    </subcellularLocation>
</comment>
<keyword evidence="3" id="KW-0134">Cell wall</keyword>
<dbReference type="OrthoDB" id="4500971at2759"/>
<dbReference type="PANTHER" id="PTHR42341:SF2">
    <property type="entry name" value="HYDROPHOBIN"/>
    <property type="match status" value="1"/>
</dbReference>
<keyword evidence="4" id="KW-0964">Secreted</keyword>
<dbReference type="CDD" id="cd23508">
    <property type="entry name" value="hydrophobin_II"/>
    <property type="match status" value="1"/>
</dbReference>
<comment type="caution">
    <text evidence="8">The sequence shown here is derived from an EMBL/GenBank/DDBJ whole genome shotgun (WGS) entry which is preliminary data.</text>
</comment>
<organism evidence="8 9">
    <name type="scientific">Akanthomyces lecanii RCEF 1005</name>
    <dbReference type="NCBI Taxonomy" id="1081108"/>
    <lineage>
        <taxon>Eukaryota</taxon>
        <taxon>Fungi</taxon>
        <taxon>Dikarya</taxon>
        <taxon>Ascomycota</taxon>
        <taxon>Pezizomycotina</taxon>
        <taxon>Sordariomycetes</taxon>
        <taxon>Hypocreomycetidae</taxon>
        <taxon>Hypocreales</taxon>
        <taxon>Cordycipitaceae</taxon>
        <taxon>Akanthomyces</taxon>
        <taxon>Cordyceps confragosa</taxon>
    </lineage>
</organism>
<keyword evidence="9" id="KW-1185">Reference proteome</keyword>
<feature type="signal peptide" evidence="7">
    <location>
        <begin position="1"/>
        <end position="15"/>
    </location>
</feature>
<dbReference type="Proteomes" id="UP000076881">
    <property type="component" value="Unassembled WGS sequence"/>
</dbReference>
<dbReference type="GO" id="GO:0005576">
    <property type="term" value="C:extracellular region"/>
    <property type="evidence" value="ECO:0007669"/>
    <property type="project" value="InterPro"/>
</dbReference>
<dbReference type="Gene3D" id="3.20.120.10">
    <property type="entry name" value="Hydrophobin"/>
    <property type="match status" value="1"/>
</dbReference>
<dbReference type="InterPro" id="IPR010636">
    <property type="entry name" value="Class_II_hydrophobin"/>
</dbReference>
<evidence type="ECO:0000256" key="7">
    <source>
        <dbReference type="SAM" id="SignalP"/>
    </source>
</evidence>
<gene>
    <name evidence="8" type="ORF">LEL_06830</name>
</gene>
<accession>A0A162JX07</accession>
<dbReference type="STRING" id="1081108.A0A162JX07"/>
<reference evidence="8 9" key="1">
    <citation type="journal article" date="2016" name="Genome Biol. Evol.">
        <title>Divergent and convergent evolution of fungal pathogenicity.</title>
        <authorList>
            <person name="Shang Y."/>
            <person name="Xiao G."/>
            <person name="Zheng P."/>
            <person name="Cen K."/>
            <person name="Zhan S."/>
            <person name="Wang C."/>
        </authorList>
    </citation>
    <scope>NUCLEOTIDE SEQUENCE [LARGE SCALE GENOMIC DNA]</scope>
    <source>
        <strain evidence="8 9">RCEF 1005</strain>
    </source>
</reference>
<name>A0A162JX07_CORDF</name>
<evidence type="ECO:0000313" key="9">
    <source>
        <dbReference type="Proteomes" id="UP000076881"/>
    </source>
</evidence>